<keyword evidence="2 5" id="KW-0227">DNA damage</keyword>
<dbReference type="InterPro" id="IPR036995">
    <property type="entry name" value="MPG_sf"/>
</dbReference>
<dbReference type="EMBL" id="LT559118">
    <property type="protein sequence ID" value="SBO98270.1"/>
    <property type="molecule type" value="Genomic_DNA"/>
</dbReference>
<evidence type="ECO:0000256" key="2">
    <source>
        <dbReference type="ARBA" id="ARBA00022763"/>
    </source>
</evidence>
<dbReference type="HAMAP" id="MF_00527">
    <property type="entry name" value="3MGH"/>
    <property type="match status" value="1"/>
</dbReference>
<proteinExistence type="inferred from homology"/>
<dbReference type="GO" id="GO:0003905">
    <property type="term" value="F:alkylbase DNA N-glycosylase activity"/>
    <property type="evidence" value="ECO:0007669"/>
    <property type="project" value="InterPro"/>
</dbReference>
<dbReference type="GO" id="GO:0003677">
    <property type="term" value="F:DNA binding"/>
    <property type="evidence" value="ECO:0007669"/>
    <property type="project" value="InterPro"/>
</dbReference>
<evidence type="ECO:0000256" key="4">
    <source>
        <dbReference type="ARBA" id="ARBA00023204"/>
    </source>
</evidence>
<evidence type="ECO:0000256" key="3">
    <source>
        <dbReference type="ARBA" id="ARBA00022801"/>
    </source>
</evidence>
<comment type="similarity">
    <text evidence="1 5">Belongs to the DNA glycosylase MPG family.</text>
</comment>
<feature type="region of interest" description="Disordered" evidence="6">
    <location>
        <begin position="121"/>
        <end position="150"/>
    </location>
</feature>
<evidence type="ECO:0000256" key="5">
    <source>
        <dbReference type="HAMAP-Rule" id="MF_00527"/>
    </source>
</evidence>
<name>A0A1M4EHH6_9ACTN</name>
<dbReference type="InterPro" id="IPR011034">
    <property type="entry name" value="Formyl_transferase-like_C_sf"/>
</dbReference>
<dbReference type="NCBIfam" id="TIGR00567">
    <property type="entry name" value="3mg"/>
    <property type="match status" value="1"/>
</dbReference>
<dbReference type="CDD" id="cd00540">
    <property type="entry name" value="AAG"/>
    <property type="match status" value="1"/>
</dbReference>
<feature type="region of interest" description="Disordered" evidence="6">
    <location>
        <begin position="247"/>
        <end position="273"/>
    </location>
</feature>
<dbReference type="Pfam" id="PF02245">
    <property type="entry name" value="Pur_DNA_glyco"/>
    <property type="match status" value="1"/>
</dbReference>
<dbReference type="SUPFAM" id="SSF50486">
    <property type="entry name" value="FMT C-terminal domain-like"/>
    <property type="match status" value="1"/>
</dbReference>
<reference evidence="7" key="1">
    <citation type="submission" date="2016-04" db="EMBL/GenBank/DDBJ databases">
        <authorList>
            <person name="Evans L.H."/>
            <person name="Alamgir A."/>
            <person name="Owens N."/>
            <person name="Weber N.D."/>
            <person name="Virtaneva K."/>
            <person name="Barbian K."/>
            <person name="Babar A."/>
            <person name="Rosenke K."/>
        </authorList>
    </citation>
    <scope>NUCLEOTIDE SEQUENCE</scope>
    <source>
        <strain evidence="7">Nono1</strain>
    </source>
</reference>
<evidence type="ECO:0000256" key="1">
    <source>
        <dbReference type="ARBA" id="ARBA00009232"/>
    </source>
</evidence>
<protein>
    <recommendedName>
        <fullName evidence="5">Putative 3-methyladenine DNA glycosylase</fullName>
        <ecNumber evidence="5">3.2.2.-</ecNumber>
    </recommendedName>
</protein>
<organism evidence="7">
    <name type="scientific">Nonomuraea gerenzanensis</name>
    <dbReference type="NCBI Taxonomy" id="93944"/>
    <lineage>
        <taxon>Bacteria</taxon>
        <taxon>Bacillati</taxon>
        <taxon>Actinomycetota</taxon>
        <taxon>Actinomycetes</taxon>
        <taxon>Streptosporangiales</taxon>
        <taxon>Streptosporangiaceae</taxon>
        <taxon>Nonomuraea</taxon>
    </lineage>
</organism>
<dbReference type="AlphaFoldDB" id="A0A1M4EHH6"/>
<dbReference type="InterPro" id="IPR003180">
    <property type="entry name" value="MPG"/>
</dbReference>
<accession>A0A1M4EHH6</accession>
<keyword evidence="7" id="KW-0326">Glycosidase</keyword>
<dbReference type="PANTHER" id="PTHR10429:SF0">
    <property type="entry name" value="DNA-3-METHYLADENINE GLYCOSYLASE"/>
    <property type="match status" value="1"/>
</dbReference>
<evidence type="ECO:0000313" key="7">
    <source>
        <dbReference type="EMBL" id="SBO98270.1"/>
    </source>
</evidence>
<dbReference type="GO" id="GO:0006284">
    <property type="term" value="P:base-excision repair"/>
    <property type="evidence" value="ECO:0007669"/>
    <property type="project" value="InterPro"/>
</dbReference>
<dbReference type="RefSeq" id="WP_225266964.1">
    <property type="nucleotide sequence ID" value="NZ_CP084058.1"/>
</dbReference>
<keyword evidence="4 5" id="KW-0234">DNA repair</keyword>
<sequence>MGRGELSFERGGSLSPAPLPRSFFDRPSHEVAPDLLGRVLVHGPVAVRLTEVEAYGGPGEDPAAHTYRGKTPRNAVMFGAPGHLYVYFTYGMHFCANLVCLPEGSGSAVLLRAGEVVAGVSEARARRSGKPTSSGTGDARPPASSGTGDARLAGEAALAGDARPVGKHIADRDLARGPARLAVALGLLREHNGLDAVIEGSPAGRPHQSAAILEGRPADPDLIRSGPRTGVSTAKDTPWRFWIDGDGTVSPYRAHTPRRRSAAATSVGEVPRS</sequence>
<evidence type="ECO:0000256" key="6">
    <source>
        <dbReference type="SAM" id="MobiDB-lite"/>
    </source>
</evidence>
<keyword evidence="3 5" id="KW-0378">Hydrolase</keyword>
<gene>
    <name evidence="7" type="ORF">BN4615_P7786</name>
</gene>
<dbReference type="PANTHER" id="PTHR10429">
    <property type="entry name" value="DNA-3-METHYLADENINE GLYCOSYLASE"/>
    <property type="match status" value="1"/>
</dbReference>
<dbReference type="Gene3D" id="3.10.300.10">
    <property type="entry name" value="Methylpurine-DNA glycosylase (MPG)"/>
    <property type="match status" value="1"/>
</dbReference>
<dbReference type="EC" id="3.2.2.-" evidence="5"/>